<evidence type="ECO:0000256" key="2">
    <source>
        <dbReference type="ARBA" id="ARBA00022553"/>
    </source>
</evidence>
<protein>
    <submittedName>
        <fullName evidence="7">PTS system fructose-specific IIA component</fullName>
    </submittedName>
</protein>
<dbReference type="Proteomes" id="UP001230220">
    <property type="component" value="Unassembled WGS sequence"/>
</dbReference>
<keyword evidence="3" id="KW-0762">Sugar transport</keyword>
<dbReference type="InterPro" id="IPR002178">
    <property type="entry name" value="PTS_EIIA_type-2_dom"/>
</dbReference>
<evidence type="ECO:0000256" key="3">
    <source>
        <dbReference type="ARBA" id="ARBA00022597"/>
    </source>
</evidence>
<keyword evidence="5" id="KW-0598">Phosphotransferase system</keyword>
<dbReference type="RefSeq" id="WP_307406272.1">
    <property type="nucleotide sequence ID" value="NZ_JAUSUR010000001.1"/>
</dbReference>
<accession>A0ABU0E0K4</accession>
<evidence type="ECO:0000256" key="1">
    <source>
        <dbReference type="ARBA" id="ARBA00022448"/>
    </source>
</evidence>
<dbReference type="Pfam" id="PF00359">
    <property type="entry name" value="PTS_EIIA_2"/>
    <property type="match status" value="1"/>
</dbReference>
<dbReference type="SUPFAM" id="SSF55804">
    <property type="entry name" value="Phoshotransferase/anion transport protein"/>
    <property type="match status" value="1"/>
</dbReference>
<evidence type="ECO:0000256" key="5">
    <source>
        <dbReference type="ARBA" id="ARBA00022683"/>
    </source>
</evidence>
<dbReference type="InterPro" id="IPR016152">
    <property type="entry name" value="PTrfase/Anion_transptr"/>
</dbReference>
<dbReference type="NCBIfam" id="TIGR00848">
    <property type="entry name" value="fruA"/>
    <property type="match status" value="1"/>
</dbReference>
<dbReference type="PANTHER" id="PTHR47738:SF2">
    <property type="entry name" value="PTS SYSTEM FRUCTOSE-LIKE EIIA COMPONENT"/>
    <property type="match status" value="1"/>
</dbReference>
<gene>
    <name evidence="7" type="ORF">J2S15_001131</name>
</gene>
<keyword evidence="2" id="KW-0597">Phosphoprotein</keyword>
<dbReference type="PROSITE" id="PS51094">
    <property type="entry name" value="PTS_EIIA_TYPE_2"/>
    <property type="match status" value="1"/>
</dbReference>
<comment type="caution">
    <text evidence="7">The sequence shown here is derived from an EMBL/GenBank/DDBJ whole genome shotgun (WGS) entry which is preliminary data.</text>
</comment>
<reference evidence="7 8" key="1">
    <citation type="submission" date="2023-07" db="EMBL/GenBank/DDBJ databases">
        <title>Genomic Encyclopedia of Type Strains, Phase IV (KMG-IV): sequencing the most valuable type-strain genomes for metagenomic binning, comparative biology and taxonomic classification.</title>
        <authorList>
            <person name="Goeker M."/>
        </authorList>
    </citation>
    <scope>NUCLEOTIDE SEQUENCE [LARGE SCALE GENOMIC DNA]</scope>
    <source>
        <strain evidence="7 8">DSM 16784</strain>
    </source>
</reference>
<dbReference type="EMBL" id="JAUSUR010000001">
    <property type="protein sequence ID" value="MDQ0360400.1"/>
    <property type="molecule type" value="Genomic_DNA"/>
</dbReference>
<dbReference type="InterPro" id="IPR051541">
    <property type="entry name" value="PTS_SugarTrans_NitroReg"/>
</dbReference>
<keyword evidence="8" id="KW-1185">Reference proteome</keyword>
<proteinExistence type="predicted"/>
<keyword evidence="4" id="KW-0808">Transferase</keyword>
<evidence type="ECO:0000256" key="4">
    <source>
        <dbReference type="ARBA" id="ARBA00022679"/>
    </source>
</evidence>
<dbReference type="PROSITE" id="PS00372">
    <property type="entry name" value="PTS_EIIA_TYPE_2_HIS"/>
    <property type="match status" value="1"/>
</dbReference>
<dbReference type="PANTHER" id="PTHR47738">
    <property type="entry name" value="PTS SYSTEM FRUCTOSE-LIKE EIIA COMPONENT-RELATED"/>
    <property type="match status" value="1"/>
</dbReference>
<evidence type="ECO:0000313" key="7">
    <source>
        <dbReference type="EMBL" id="MDQ0360400.1"/>
    </source>
</evidence>
<name>A0ABU0E0K4_9FIRM</name>
<dbReference type="CDD" id="cd00211">
    <property type="entry name" value="PTS_IIA_fru"/>
    <property type="match status" value="1"/>
</dbReference>
<evidence type="ECO:0000259" key="6">
    <source>
        <dbReference type="PROSITE" id="PS51094"/>
    </source>
</evidence>
<evidence type="ECO:0000313" key="8">
    <source>
        <dbReference type="Proteomes" id="UP001230220"/>
    </source>
</evidence>
<feature type="domain" description="PTS EIIA type-2" evidence="6">
    <location>
        <begin position="1"/>
        <end position="145"/>
    </location>
</feature>
<organism evidence="7 8">
    <name type="scientific">Breznakia pachnodae</name>
    <dbReference type="NCBI Taxonomy" id="265178"/>
    <lineage>
        <taxon>Bacteria</taxon>
        <taxon>Bacillati</taxon>
        <taxon>Bacillota</taxon>
        <taxon>Erysipelotrichia</taxon>
        <taxon>Erysipelotrichales</taxon>
        <taxon>Erysipelotrichaceae</taxon>
        <taxon>Breznakia</taxon>
    </lineage>
</organism>
<keyword evidence="1" id="KW-0813">Transport</keyword>
<dbReference type="Gene3D" id="3.40.930.10">
    <property type="entry name" value="Mannitol-specific EII, Chain A"/>
    <property type="match status" value="1"/>
</dbReference>
<sequence length="145" mass="16708">MLVEREFICLDQEYNNKYEAIKELSKLASDCGKVTNAKDYEHSVLQREAEFTTAIGCLIAMPHGQSEEVKEPFIIFSRSKEDFKWDDLDVQMVLMIGMPKQEYPDKHIEVLSNIAGNLTDEDVRSALLHSNSEKEIFDILHLIEN</sequence>
<dbReference type="InterPro" id="IPR004715">
    <property type="entry name" value="PTS_IIA_fruc"/>
</dbReference>